<dbReference type="Proteomes" id="UP000050535">
    <property type="component" value="Unassembled WGS sequence"/>
</dbReference>
<accession>A0A0P7GDQ6</accession>
<dbReference type="AlphaFoldDB" id="A0A0P7GDQ6"/>
<proteinExistence type="predicted"/>
<name>A0A0P7GDQ6_9EURY</name>
<keyword evidence="2" id="KW-1185">Reference proteome</keyword>
<evidence type="ECO:0000313" key="2">
    <source>
        <dbReference type="Proteomes" id="UP000050535"/>
    </source>
</evidence>
<comment type="caution">
    <text evidence="1">The sequence shown here is derived from an EMBL/GenBank/DDBJ whole genome shotgun (WGS) entry which is preliminary data.</text>
</comment>
<sequence>MARHFPAEQNGCYYGRVADCCWLCYFRLLGAAVKARLRV</sequence>
<organism evidence="1 2">
    <name type="scientific">Halolamina pelagica</name>
    <dbReference type="NCBI Taxonomy" id="699431"/>
    <lineage>
        <taxon>Archaea</taxon>
        <taxon>Methanobacteriati</taxon>
        <taxon>Methanobacteriota</taxon>
        <taxon>Stenosarchaea group</taxon>
        <taxon>Halobacteria</taxon>
        <taxon>Halobacteriales</taxon>
        <taxon>Haloferacaceae</taxon>
    </lineage>
</organism>
<reference evidence="2" key="1">
    <citation type="submission" date="2013-11" db="EMBL/GenBank/DDBJ databases">
        <authorList>
            <person name="Hoang H.T."/>
            <person name="Killian M.L."/>
            <person name="Madson D.M."/>
            <person name="Arruda P.H.E."/>
            <person name="Sun D."/>
            <person name="Schwartz K.J."/>
            <person name="Yoon K."/>
        </authorList>
    </citation>
    <scope>NUCLEOTIDE SEQUENCE [LARGE SCALE GENOMIC DNA]</scope>
    <source>
        <strain evidence="2">CDK2</strain>
    </source>
</reference>
<dbReference type="STRING" id="699431.SY89_03079"/>
<gene>
    <name evidence="1" type="ORF">SY89_03079</name>
</gene>
<dbReference type="EMBL" id="LGUC01000001">
    <property type="protein sequence ID" value="KPN32311.1"/>
    <property type="molecule type" value="Genomic_DNA"/>
</dbReference>
<evidence type="ECO:0000313" key="1">
    <source>
        <dbReference type="EMBL" id="KPN32311.1"/>
    </source>
</evidence>
<protein>
    <submittedName>
        <fullName evidence="1">Uncharacterized protein</fullName>
    </submittedName>
</protein>